<accession>A0AAW2YLJ7</accession>
<dbReference type="Gene3D" id="1.10.238.10">
    <property type="entry name" value="EF-hand"/>
    <property type="match status" value="1"/>
</dbReference>
<dbReference type="SMART" id="SM00054">
    <property type="entry name" value="EFh"/>
    <property type="match status" value="3"/>
</dbReference>
<dbReference type="PROSITE" id="PS50222">
    <property type="entry name" value="EF_HAND_2"/>
    <property type="match status" value="2"/>
</dbReference>
<feature type="domain" description="EF-hand" evidence="6">
    <location>
        <begin position="101"/>
        <end position="136"/>
    </location>
</feature>
<comment type="caution">
    <text evidence="7">The sequence shown here is derived from an EMBL/GenBank/DDBJ whole genome shotgun (WGS) entry which is preliminary data.</text>
</comment>
<comment type="subcellular location">
    <subcellularLocation>
        <location evidence="1">Cytoplasm</location>
    </subcellularLocation>
</comment>
<dbReference type="PANTHER" id="PTHR46212">
    <property type="entry name" value="PEFLIN"/>
    <property type="match status" value="1"/>
</dbReference>
<evidence type="ECO:0000256" key="5">
    <source>
        <dbReference type="ARBA" id="ARBA00022837"/>
    </source>
</evidence>
<sequence>MYGYQPPQTYAPTGYGVPPPFAVYGQRYTMAPPNVDPNIAIWFQYVDTDRSGYIDVKELTNALSHGGWVPFSVEATSAMIRMFSSNGTGQLNLIEFQHLVTYLNTMKYNFFLVDTDRSGRLDYNEICRVLQQSGYYFDQRILPKLLSKFDRQKVGSVGLDGYIEICLFMNATKEIFQAHDYQRTGNIFMNYDQFLNASLALQFGFN</sequence>
<evidence type="ECO:0000256" key="1">
    <source>
        <dbReference type="ARBA" id="ARBA00004496"/>
    </source>
</evidence>
<keyword evidence="3" id="KW-0479">Metal-binding</keyword>
<dbReference type="InterPro" id="IPR018247">
    <property type="entry name" value="EF_Hand_1_Ca_BS"/>
</dbReference>
<dbReference type="InterPro" id="IPR051426">
    <property type="entry name" value="Peflin/Sorcin_CaBP"/>
</dbReference>
<evidence type="ECO:0000256" key="3">
    <source>
        <dbReference type="ARBA" id="ARBA00022723"/>
    </source>
</evidence>
<evidence type="ECO:0000313" key="8">
    <source>
        <dbReference type="Proteomes" id="UP001431209"/>
    </source>
</evidence>
<dbReference type="EMBL" id="JAOPGA020000280">
    <property type="protein sequence ID" value="KAL0477925.1"/>
    <property type="molecule type" value="Genomic_DNA"/>
</dbReference>
<organism evidence="7 8">
    <name type="scientific">Acrasis kona</name>
    <dbReference type="NCBI Taxonomy" id="1008807"/>
    <lineage>
        <taxon>Eukaryota</taxon>
        <taxon>Discoba</taxon>
        <taxon>Heterolobosea</taxon>
        <taxon>Tetramitia</taxon>
        <taxon>Eutetramitia</taxon>
        <taxon>Acrasidae</taxon>
        <taxon>Acrasis</taxon>
    </lineage>
</organism>
<evidence type="ECO:0000313" key="7">
    <source>
        <dbReference type="EMBL" id="KAL0477925.1"/>
    </source>
</evidence>
<dbReference type="InterPro" id="IPR002048">
    <property type="entry name" value="EF_hand_dom"/>
</dbReference>
<feature type="domain" description="EF-hand" evidence="6">
    <location>
        <begin position="34"/>
        <end position="69"/>
    </location>
</feature>
<dbReference type="Pfam" id="PF13499">
    <property type="entry name" value="EF-hand_7"/>
    <property type="match status" value="1"/>
</dbReference>
<dbReference type="SUPFAM" id="SSF47473">
    <property type="entry name" value="EF-hand"/>
    <property type="match status" value="1"/>
</dbReference>
<dbReference type="PANTHER" id="PTHR46212:SF3">
    <property type="entry name" value="GH27120P"/>
    <property type="match status" value="1"/>
</dbReference>
<name>A0AAW2YLJ7_9EUKA</name>
<dbReference type="AlphaFoldDB" id="A0AAW2YLJ7"/>
<keyword evidence="2" id="KW-0963">Cytoplasm</keyword>
<dbReference type="InterPro" id="IPR011992">
    <property type="entry name" value="EF-hand-dom_pair"/>
</dbReference>
<gene>
    <name evidence="7" type="ORF">AKO1_005388</name>
</gene>
<evidence type="ECO:0000256" key="4">
    <source>
        <dbReference type="ARBA" id="ARBA00022737"/>
    </source>
</evidence>
<keyword evidence="4" id="KW-0677">Repeat</keyword>
<protein>
    <submittedName>
        <fullName evidence="7">Pef1</fullName>
    </submittedName>
</protein>
<reference evidence="7 8" key="1">
    <citation type="submission" date="2024-03" db="EMBL/GenBank/DDBJ databases">
        <title>The Acrasis kona genome and developmental transcriptomes reveal deep origins of eukaryotic multicellular pathways.</title>
        <authorList>
            <person name="Sheikh S."/>
            <person name="Fu C.-J."/>
            <person name="Brown M.W."/>
            <person name="Baldauf S.L."/>
        </authorList>
    </citation>
    <scope>NUCLEOTIDE SEQUENCE [LARGE SCALE GENOMIC DNA]</scope>
    <source>
        <strain evidence="7 8">ATCC MYA-3509</strain>
    </source>
</reference>
<evidence type="ECO:0000256" key="2">
    <source>
        <dbReference type="ARBA" id="ARBA00022490"/>
    </source>
</evidence>
<proteinExistence type="predicted"/>
<keyword evidence="5" id="KW-0106">Calcium</keyword>
<dbReference type="GO" id="GO:0005737">
    <property type="term" value="C:cytoplasm"/>
    <property type="evidence" value="ECO:0007669"/>
    <property type="project" value="UniProtKB-SubCell"/>
</dbReference>
<dbReference type="Proteomes" id="UP001431209">
    <property type="component" value="Unassembled WGS sequence"/>
</dbReference>
<dbReference type="GO" id="GO:0005509">
    <property type="term" value="F:calcium ion binding"/>
    <property type="evidence" value="ECO:0007669"/>
    <property type="project" value="InterPro"/>
</dbReference>
<keyword evidence="8" id="KW-1185">Reference proteome</keyword>
<dbReference type="GO" id="GO:0048306">
    <property type="term" value="F:calcium-dependent protein binding"/>
    <property type="evidence" value="ECO:0007669"/>
    <property type="project" value="UniProtKB-ARBA"/>
</dbReference>
<evidence type="ECO:0000259" key="6">
    <source>
        <dbReference type="PROSITE" id="PS50222"/>
    </source>
</evidence>
<dbReference type="PROSITE" id="PS00018">
    <property type="entry name" value="EF_HAND_1"/>
    <property type="match status" value="2"/>
</dbReference>